<organism evidence="3 4">
    <name type="scientific">Myxozyma melibiosi</name>
    <dbReference type="NCBI Taxonomy" id="54550"/>
    <lineage>
        <taxon>Eukaryota</taxon>
        <taxon>Fungi</taxon>
        <taxon>Dikarya</taxon>
        <taxon>Ascomycota</taxon>
        <taxon>Saccharomycotina</taxon>
        <taxon>Lipomycetes</taxon>
        <taxon>Lipomycetales</taxon>
        <taxon>Lipomycetaceae</taxon>
        <taxon>Myxozyma</taxon>
    </lineage>
</organism>
<protein>
    <recommendedName>
        <fullName evidence="2">Dienelactone hydrolase domain-containing protein</fullName>
    </recommendedName>
</protein>
<feature type="region of interest" description="Disordered" evidence="1">
    <location>
        <begin position="1"/>
        <end position="62"/>
    </location>
</feature>
<dbReference type="RefSeq" id="XP_064770218.1">
    <property type="nucleotide sequence ID" value="XM_064911342.1"/>
</dbReference>
<sequence>MARFAPRGDNSRNPYLDNVPLDDTNDNIFLAESDDDDDDFFFNEPEKDGSPRKNRRTTWDPAGEFRTLPDSQERIYVSKPHWAEADATDDEQNGEHRETAKADAHGFSLLLLLTNGLGIDSLNNLLMADSYAREGYFVVMPDLFFGDPNAPIVQPPKSFGPTSLLSRVKSLAVSSATGFRTDMWVARHTEERTWPMLVQMIDEIVDIYRPRDISVVGYSFGGKYALKLLQLPIGSPDAKERSMSSTSSSSLEQTKSPTAATPLKQQSPVAETPNEESHGDESPTEDEQSAKLVPEEQADEQSQEQAEEQPMTPSKPTLEIEIPTTATTSLTSPSSSTVASPTAQPLSPAPFLSQPVVSSLTNPPWCSLITTGVIAHPSLAELRDFVSIKKPVLVLAVEDDPLFPPSLIQAAIKALGTHTAFYDVKLFDRKLPHGFAVKGDYPADNRLVAENQALAHRDIVSWLKSFVE</sequence>
<feature type="compositionally biased region" description="Acidic residues" evidence="1">
    <location>
        <begin position="32"/>
        <end position="41"/>
    </location>
</feature>
<keyword evidence="4" id="KW-1185">Reference proteome</keyword>
<name>A0ABR1FBF5_9ASCO</name>
<dbReference type="Gene3D" id="3.40.50.1820">
    <property type="entry name" value="alpha/beta hydrolase"/>
    <property type="match status" value="2"/>
</dbReference>
<dbReference type="PANTHER" id="PTHR17630:SF44">
    <property type="entry name" value="PROTEIN AIM2"/>
    <property type="match status" value="1"/>
</dbReference>
<feature type="region of interest" description="Disordered" evidence="1">
    <location>
        <begin position="236"/>
        <end position="346"/>
    </location>
</feature>
<evidence type="ECO:0000259" key="2">
    <source>
        <dbReference type="Pfam" id="PF01738"/>
    </source>
</evidence>
<feature type="compositionally biased region" description="Acidic residues" evidence="1">
    <location>
        <begin position="296"/>
        <end position="307"/>
    </location>
</feature>
<dbReference type="EMBL" id="JBBJBU010000001">
    <property type="protein sequence ID" value="KAK7207185.1"/>
    <property type="molecule type" value="Genomic_DNA"/>
</dbReference>
<proteinExistence type="predicted"/>
<dbReference type="PANTHER" id="PTHR17630">
    <property type="entry name" value="DIENELACTONE HYDROLASE"/>
    <property type="match status" value="1"/>
</dbReference>
<evidence type="ECO:0000313" key="3">
    <source>
        <dbReference type="EMBL" id="KAK7207185.1"/>
    </source>
</evidence>
<evidence type="ECO:0000313" key="4">
    <source>
        <dbReference type="Proteomes" id="UP001498771"/>
    </source>
</evidence>
<dbReference type="Proteomes" id="UP001498771">
    <property type="component" value="Unassembled WGS sequence"/>
</dbReference>
<gene>
    <name evidence="3" type="ORF">BZA70DRAFT_270681</name>
</gene>
<evidence type="ECO:0000256" key="1">
    <source>
        <dbReference type="SAM" id="MobiDB-lite"/>
    </source>
</evidence>
<dbReference type="InterPro" id="IPR002925">
    <property type="entry name" value="Dienelactn_hydro"/>
</dbReference>
<dbReference type="SUPFAM" id="SSF53474">
    <property type="entry name" value="alpha/beta-Hydrolases"/>
    <property type="match status" value="1"/>
</dbReference>
<dbReference type="GeneID" id="90036854"/>
<feature type="compositionally biased region" description="Polar residues" evidence="1">
    <location>
        <begin position="251"/>
        <end position="269"/>
    </location>
</feature>
<reference evidence="3 4" key="1">
    <citation type="submission" date="2024-03" db="EMBL/GenBank/DDBJ databases">
        <title>Genome-scale model development and genomic sequencing of the oleaginous clade Lipomyces.</title>
        <authorList>
            <consortium name="Lawrence Berkeley National Laboratory"/>
            <person name="Czajka J.J."/>
            <person name="Han Y."/>
            <person name="Kim J."/>
            <person name="Mondo S.J."/>
            <person name="Hofstad B.A."/>
            <person name="Robles A."/>
            <person name="Haridas S."/>
            <person name="Riley R."/>
            <person name="LaButti K."/>
            <person name="Pangilinan J."/>
            <person name="Andreopoulos W."/>
            <person name="Lipzen A."/>
            <person name="Yan J."/>
            <person name="Wang M."/>
            <person name="Ng V."/>
            <person name="Grigoriev I.V."/>
            <person name="Spatafora J.W."/>
            <person name="Magnuson J.K."/>
            <person name="Baker S.E."/>
            <person name="Pomraning K.R."/>
        </authorList>
    </citation>
    <scope>NUCLEOTIDE SEQUENCE [LARGE SCALE GENOMIC DNA]</scope>
    <source>
        <strain evidence="3 4">Phaff 52-87</strain>
    </source>
</reference>
<feature type="compositionally biased region" description="Low complexity" evidence="1">
    <location>
        <begin position="323"/>
        <end position="343"/>
    </location>
</feature>
<dbReference type="InterPro" id="IPR029058">
    <property type="entry name" value="AB_hydrolase_fold"/>
</dbReference>
<comment type="caution">
    <text evidence="3">The sequence shown here is derived from an EMBL/GenBank/DDBJ whole genome shotgun (WGS) entry which is preliminary data.</text>
</comment>
<dbReference type="Pfam" id="PF01738">
    <property type="entry name" value="DLH"/>
    <property type="match status" value="1"/>
</dbReference>
<feature type="domain" description="Dienelactone hydrolase" evidence="2">
    <location>
        <begin position="114"/>
        <end position="229"/>
    </location>
</feature>
<accession>A0ABR1FBF5</accession>